<feature type="transmembrane region" description="Helical" evidence="13">
    <location>
        <begin position="88"/>
        <end position="109"/>
    </location>
</feature>
<comment type="subunit">
    <text evidence="2 12">The main subunits of complex b-c1 are: cytochrome b, cytochrome c1 and the Rieske protein.</text>
</comment>
<feature type="transmembrane region" description="Helical" evidence="13">
    <location>
        <begin position="348"/>
        <end position="367"/>
    </location>
</feature>
<protein>
    <recommendedName>
        <fullName evidence="12">Cytochrome b</fullName>
    </recommendedName>
</protein>
<evidence type="ECO:0000256" key="2">
    <source>
        <dbReference type="ARBA" id="ARBA00011649"/>
    </source>
</evidence>
<keyword evidence="10" id="KW-0408">Iron</keyword>
<evidence type="ECO:0000313" key="16">
    <source>
        <dbReference type="EMBL" id="MFD2309730.1"/>
    </source>
</evidence>
<feature type="transmembrane region" description="Helical" evidence="13">
    <location>
        <begin position="248"/>
        <end position="265"/>
    </location>
</feature>
<reference evidence="17" key="1">
    <citation type="journal article" date="2019" name="Int. J. Syst. Evol. Microbiol.">
        <title>The Global Catalogue of Microorganisms (GCM) 10K type strain sequencing project: providing services to taxonomists for standard genome sequencing and annotation.</title>
        <authorList>
            <consortium name="The Broad Institute Genomics Platform"/>
            <consortium name="The Broad Institute Genome Sequencing Center for Infectious Disease"/>
            <person name="Wu L."/>
            <person name="Ma J."/>
        </authorList>
    </citation>
    <scope>NUCLEOTIDE SEQUENCE [LARGE SCALE GENOMIC DNA]</scope>
    <source>
        <strain evidence="17">KCTC 12848</strain>
    </source>
</reference>
<comment type="subcellular location">
    <subcellularLocation>
        <location evidence="1">Membrane</location>
        <topology evidence="1">Multi-pass membrane protein</topology>
    </subcellularLocation>
</comment>
<feature type="domain" description="Cytochrome b/b6 C-terminal region profile" evidence="15">
    <location>
        <begin position="229"/>
        <end position="410"/>
    </location>
</feature>
<evidence type="ECO:0000313" key="17">
    <source>
        <dbReference type="Proteomes" id="UP001597425"/>
    </source>
</evidence>
<dbReference type="InterPro" id="IPR036909">
    <property type="entry name" value="Cyt_c-like_dom_sf"/>
</dbReference>
<comment type="cofactor">
    <cofactor evidence="12">
        <name>heme b</name>
        <dbReference type="ChEBI" id="CHEBI:60344"/>
    </cofactor>
    <text evidence="12">Binds 2 heme groups non-covalently.</text>
</comment>
<keyword evidence="5 12" id="KW-0679">Respiratory chain</keyword>
<keyword evidence="8 12" id="KW-0249">Electron transport</keyword>
<dbReference type="InterPro" id="IPR005798">
    <property type="entry name" value="Cyt_b/b6_C"/>
</dbReference>
<name>A0ABW5ECQ7_9GAMM</name>
<dbReference type="SUPFAM" id="SSF81342">
    <property type="entry name" value="Transmembrane di-heme cytochromes"/>
    <property type="match status" value="1"/>
</dbReference>
<feature type="transmembrane region" description="Helical" evidence="13">
    <location>
        <begin position="495"/>
        <end position="514"/>
    </location>
</feature>
<feature type="transmembrane region" description="Helical" evidence="13">
    <location>
        <begin position="148"/>
        <end position="166"/>
    </location>
</feature>
<comment type="function">
    <text evidence="12">Component of the ubiquinol-cytochrome c reductase complex (complex III or cytochrome b-c1 complex), which is a respiratory chain that generates an electrochemical potential coupled to ATP synthesis.</text>
</comment>
<feature type="transmembrane region" description="Helical" evidence="13">
    <location>
        <begin position="455"/>
        <end position="475"/>
    </location>
</feature>
<dbReference type="Gene3D" id="1.10.760.10">
    <property type="entry name" value="Cytochrome c-like domain"/>
    <property type="match status" value="1"/>
</dbReference>
<evidence type="ECO:0000256" key="5">
    <source>
        <dbReference type="ARBA" id="ARBA00022660"/>
    </source>
</evidence>
<dbReference type="SUPFAM" id="SSF46626">
    <property type="entry name" value="Cytochrome c"/>
    <property type="match status" value="1"/>
</dbReference>
<dbReference type="PROSITE" id="PS51003">
    <property type="entry name" value="CYTB_CTER"/>
    <property type="match status" value="1"/>
</dbReference>
<accession>A0ABW5ECQ7</accession>
<dbReference type="InterPro" id="IPR002326">
    <property type="entry name" value="Cyt_c1"/>
</dbReference>
<dbReference type="InterPro" id="IPR016174">
    <property type="entry name" value="Di-haem_cyt_TM"/>
</dbReference>
<dbReference type="SUPFAM" id="SSF81648">
    <property type="entry name" value="a domain/subunit of cytochrome bc1 complex (Ubiquinol-cytochrome c reductase)"/>
    <property type="match status" value="1"/>
</dbReference>
<evidence type="ECO:0000259" key="14">
    <source>
        <dbReference type="PROSITE" id="PS51002"/>
    </source>
</evidence>
<organism evidence="16 17">
    <name type="scientific">Microbulbifer halophilus</name>
    <dbReference type="NCBI Taxonomy" id="453963"/>
    <lineage>
        <taxon>Bacteria</taxon>
        <taxon>Pseudomonadati</taxon>
        <taxon>Pseudomonadota</taxon>
        <taxon>Gammaproteobacteria</taxon>
        <taxon>Cellvibrionales</taxon>
        <taxon>Microbulbiferaceae</taxon>
        <taxon>Microbulbifer</taxon>
    </lineage>
</organism>
<evidence type="ECO:0000256" key="7">
    <source>
        <dbReference type="ARBA" id="ARBA00022723"/>
    </source>
</evidence>
<dbReference type="Proteomes" id="UP001597425">
    <property type="component" value="Unassembled WGS sequence"/>
</dbReference>
<keyword evidence="7" id="KW-0479">Metal-binding</keyword>
<evidence type="ECO:0000259" key="15">
    <source>
        <dbReference type="PROSITE" id="PS51003"/>
    </source>
</evidence>
<dbReference type="RefSeq" id="WP_265720143.1">
    <property type="nucleotide sequence ID" value="NZ_JAPIVK010000002.1"/>
</dbReference>
<dbReference type="Pfam" id="PF02167">
    <property type="entry name" value="Cytochrom_C1"/>
    <property type="match status" value="1"/>
</dbReference>
<evidence type="ECO:0000256" key="9">
    <source>
        <dbReference type="ARBA" id="ARBA00022989"/>
    </source>
</evidence>
<proteinExistence type="inferred from homology"/>
<keyword evidence="6 12" id="KW-0812">Transmembrane</keyword>
<sequence length="756" mass="85111">MNWLTAFGDWVDQRLPIYQAWDKHMGKYYAPKNFNVWYFFGVLSMLVLVNQLLTGIWLVMSFNPSAEGAFASVEYIMRDVEWGWLIRYLHSTGASAFFVVVYLHMFRGLMYGSYKPPRELVWIFGMCIYLVLMAEAFMGYVLPWGQMSYWGAQVIVSLFGAIPGIGEDLVQWIRGDYLISGITLTRFFSLHVIALPLVLVLLVVLHILALHEVGSNNPDGIEIKKNKDENGIPKDGVPFHPYYTVHDLVGVAVFLFIFCVVVFFFPEMGGFFLEHANFEEANPLKTPEHIAPVWYFTPFYAILRAVTIDIGPLTAKFLGLMAMGAAIAILFVLPWLDKSPVRSIRYKGVLPKALLLVFAAVFIILGYLGVQAPTPGRNFLAQIATLFYFAFFVTMPIWSNPTERKGIASWIVSGLFAFMFLWMAVSNWAIDLVFGDATGKGSAFFRIVVSDKGSAFVGIVALLLTAFFAALPWLTGRDAVHPEPERVTSPSGGKTFGVLFGGIIIVGLLAFLPIKAVGAETGVQLDHINIDLQDKPSLQRGAKYFVNYCMGCHGASFSRWERVARDLEVPNELMMQNLVLGDDKIGSLMKISMRPDDSQDWFGAAPPDLTLVARSRSPEWLYTYLRSFYKDDSRPTGVNNKVFPSVAMPHVLMELQGLPECAPGPKREHGHVVRDELGNPIMDADCGSLEVKDIKGSMTPEEFDQAMYDLVNFMEYIAEPMAEDRKRVGFYVLAFILVFFVFAWLLNREYWKDVDH</sequence>
<dbReference type="CDD" id="cd00284">
    <property type="entry name" value="Cytochrome_b_N"/>
    <property type="match status" value="1"/>
</dbReference>
<dbReference type="EMBL" id="JBHUJD010000004">
    <property type="protein sequence ID" value="MFD2309730.1"/>
    <property type="molecule type" value="Genomic_DNA"/>
</dbReference>
<evidence type="ECO:0000256" key="3">
    <source>
        <dbReference type="ARBA" id="ARBA00022448"/>
    </source>
</evidence>
<comment type="similarity">
    <text evidence="12">Belongs to the cytochrome b family.</text>
</comment>
<keyword evidence="3 12" id="KW-0813">Transport</keyword>
<dbReference type="Pfam" id="PF00033">
    <property type="entry name" value="Cytochrome_B"/>
    <property type="match status" value="1"/>
</dbReference>
<dbReference type="InterPro" id="IPR048259">
    <property type="entry name" value="Cytochrome_b_N_euk/bac"/>
</dbReference>
<dbReference type="Pfam" id="PF00032">
    <property type="entry name" value="Cytochrom_B_C"/>
    <property type="match status" value="1"/>
</dbReference>
<dbReference type="PANTHER" id="PTHR19271:SF16">
    <property type="entry name" value="CYTOCHROME B"/>
    <property type="match status" value="1"/>
</dbReference>
<evidence type="ECO:0000256" key="13">
    <source>
        <dbReference type="SAM" id="Phobius"/>
    </source>
</evidence>
<feature type="transmembrane region" description="Helical" evidence="13">
    <location>
        <begin position="728"/>
        <end position="746"/>
    </location>
</feature>
<dbReference type="InterPro" id="IPR036150">
    <property type="entry name" value="Cyt_b/b6_C_sf"/>
</dbReference>
<feature type="transmembrane region" description="Helical" evidence="13">
    <location>
        <begin position="410"/>
        <end position="434"/>
    </location>
</feature>
<feature type="transmembrane region" description="Helical" evidence="13">
    <location>
        <begin position="317"/>
        <end position="336"/>
    </location>
</feature>
<dbReference type="InterPro" id="IPR027387">
    <property type="entry name" value="Cytb/b6-like_sf"/>
</dbReference>
<feature type="transmembrane region" description="Helical" evidence="13">
    <location>
        <begin position="36"/>
        <end position="60"/>
    </location>
</feature>
<evidence type="ECO:0000256" key="8">
    <source>
        <dbReference type="ARBA" id="ARBA00022982"/>
    </source>
</evidence>
<dbReference type="PROSITE" id="PS51002">
    <property type="entry name" value="CYTB_NTER"/>
    <property type="match status" value="1"/>
</dbReference>
<keyword evidence="9 13" id="KW-1133">Transmembrane helix</keyword>
<feature type="domain" description="Cytochrome b/b6 N-terminal region profile" evidence="14">
    <location>
        <begin position="7"/>
        <end position="219"/>
    </location>
</feature>
<evidence type="ECO:0000256" key="12">
    <source>
        <dbReference type="RuleBase" id="RU003385"/>
    </source>
</evidence>
<feature type="transmembrane region" description="Helical" evidence="13">
    <location>
        <begin position="379"/>
        <end position="398"/>
    </location>
</feature>
<feature type="transmembrane region" description="Helical" evidence="13">
    <location>
        <begin position="187"/>
        <end position="209"/>
    </location>
</feature>
<keyword evidence="11 13" id="KW-0472">Membrane</keyword>
<evidence type="ECO:0000256" key="4">
    <source>
        <dbReference type="ARBA" id="ARBA00022617"/>
    </source>
</evidence>
<comment type="caution">
    <text evidence="16">The sequence shown here is derived from an EMBL/GenBank/DDBJ whole genome shotgun (WGS) entry which is preliminary data.</text>
</comment>
<evidence type="ECO:0000256" key="6">
    <source>
        <dbReference type="ARBA" id="ARBA00022692"/>
    </source>
</evidence>
<evidence type="ECO:0000256" key="1">
    <source>
        <dbReference type="ARBA" id="ARBA00004141"/>
    </source>
</evidence>
<feature type="transmembrane region" description="Helical" evidence="13">
    <location>
        <begin position="121"/>
        <end position="142"/>
    </location>
</feature>
<keyword evidence="4 12" id="KW-0349">Heme</keyword>
<gene>
    <name evidence="16" type="ORF">ACFSKX_04810</name>
</gene>
<dbReference type="InterPro" id="IPR005797">
    <property type="entry name" value="Cyt_b/b6_N"/>
</dbReference>
<dbReference type="Gene3D" id="1.20.810.10">
    <property type="entry name" value="Cytochrome Bc1 Complex, Chain C"/>
    <property type="match status" value="1"/>
</dbReference>
<keyword evidence="17" id="KW-1185">Reference proteome</keyword>
<evidence type="ECO:0000256" key="11">
    <source>
        <dbReference type="ARBA" id="ARBA00023136"/>
    </source>
</evidence>
<evidence type="ECO:0000256" key="10">
    <source>
        <dbReference type="ARBA" id="ARBA00023004"/>
    </source>
</evidence>
<dbReference type="PANTHER" id="PTHR19271">
    <property type="entry name" value="CYTOCHROME B"/>
    <property type="match status" value="1"/>
</dbReference>
<dbReference type="PRINTS" id="PR00603">
    <property type="entry name" value="CYTOCHROMEC1"/>
</dbReference>